<dbReference type="NCBIfam" id="NF005914">
    <property type="entry name" value="PRK07907.1"/>
    <property type="match status" value="1"/>
</dbReference>
<dbReference type="Proteomes" id="UP000199444">
    <property type="component" value="Unassembled WGS sequence"/>
</dbReference>
<name>A0A1H1E8V0_9BACI</name>
<dbReference type="Pfam" id="PF01546">
    <property type="entry name" value="Peptidase_M20"/>
    <property type="match status" value="1"/>
</dbReference>
<evidence type="ECO:0000256" key="2">
    <source>
        <dbReference type="ARBA" id="ARBA00022723"/>
    </source>
</evidence>
<dbReference type="InterPro" id="IPR036264">
    <property type="entry name" value="Bact_exopeptidase_dim_dom"/>
</dbReference>
<feature type="domain" description="Peptidase M20 dimerisation" evidence="4">
    <location>
        <begin position="195"/>
        <end position="352"/>
    </location>
</feature>
<organism evidence="5 6">
    <name type="scientific">Virgibacillus salinus</name>
    <dbReference type="NCBI Taxonomy" id="553311"/>
    <lineage>
        <taxon>Bacteria</taxon>
        <taxon>Bacillati</taxon>
        <taxon>Bacillota</taxon>
        <taxon>Bacilli</taxon>
        <taxon>Bacillales</taxon>
        <taxon>Bacillaceae</taxon>
        <taxon>Virgibacillus</taxon>
    </lineage>
</organism>
<dbReference type="SUPFAM" id="SSF53187">
    <property type="entry name" value="Zn-dependent exopeptidases"/>
    <property type="match status" value="1"/>
</dbReference>
<dbReference type="GO" id="GO:0046872">
    <property type="term" value="F:metal ion binding"/>
    <property type="evidence" value="ECO:0007669"/>
    <property type="project" value="UniProtKB-KW"/>
</dbReference>
<evidence type="ECO:0000256" key="3">
    <source>
        <dbReference type="ARBA" id="ARBA00022801"/>
    </source>
</evidence>
<dbReference type="NCBIfam" id="NF006053">
    <property type="entry name" value="PRK08201.1"/>
    <property type="match status" value="1"/>
</dbReference>
<evidence type="ECO:0000313" key="5">
    <source>
        <dbReference type="EMBL" id="SDQ85241.1"/>
    </source>
</evidence>
<evidence type="ECO:0000256" key="1">
    <source>
        <dbReference type="ARBA" id="ARBA00022670"/>
    </source>
</evidence>
<evidence type="ECO:0000259" key="4">
    <source>
        <dbReference type="Pfam" id="PF07687"/>
    </source>
</evidence>
<dbReference type="Pfam" id="PF07687">
    <property type="entry name" value="M20_dimer"/>
    <property type="match status" value="1"/>
</dbReference>
<accession>A0A1H1E8V0</accession>
<dbReference type="InterPro" id="IPR051458">
    <property type="entry name" value="Cyt/Met_Dipeptidase"/>
</dbReference>
<dbReference type="PANTHER" id="PTHR43270">
    <property type="entry name" value="BETA-ALA-HIS DIPEPTIDASE"/>
    <property type="match status" value="1"/>
</dbReference>
<dbReference type="EMBL" id="FNKD01000003">
    <property type="protein sequence ID" value="SDQ85241.1"/>
    <property type="molecule type" value="Genomic_DNA"/>
</dbReference>
<dbReference type="STRING" id="553311.SAMN05216231_2781"/>
<protein>
    <submittedName>
        <fullName evidence="5">Acetylornithine deacetylase/Succinyl-diaminopimelate desuccinylase</fullName>
    </submittedName>
</protein>
<reference evidence="5 6" key="1">
    <citation type="submission" date="2016-10" db="EMBL/GenBank/DDBJ databases">
        <authorList>
            <person name="de Groot N.N."/>
        </authorList>
    </citation>
    <scope>NUCLEOTIDE SEQUENCE [LARGE SCALE GENOMIC DNA]</scope>
    <source>
        <strain evidence="5 6">CGMCC 1.10449</strain>
    </source>
</reference>
<keyword evidence="3" id="KW-0378">Hydrolase</keyword>
<sequence length="456" mass="50919">MCEQALKYLTENRDNTLKKLNDFLSIPSVSTDSVHKKDINEAANFLETYLNDIGFDKVEQQDTGGHPLVYAEYNQAGPDAPTVLFYGHYDVQPVDPIDQWKSDPFKPEVRDGRLYARGSSDDKGQVFMHLAVFEAYMKTEGKLPLNVKVCIEGEEEIGSENLYRILHDKQDQFNADFAVISDSGMIAENQPTILYGLKGFTGIEINVTGPDHDMHSGMYGGAIRNPIMALNHILTSMKNEDEVVTVDGFYDGVEPLTDKERELIKQVQGEDYRSTAGVNETASEKGYTAKEHTMARPTFEINGMYGGYQGEGTKTIIPSSATAKITCRLVPGQDPDQVQQLLEKHVYDVAPSGVEVEVVKEKLSAKAYKVEPNNPLIEKAAKSYTKAFGKETVFVRMGGSIPVVEWIEDIYKMPIVLLGFGTPDDRLHSPNESFPLDSFDKGMETLVHYWSEINTK</sequence>
<gene>
    <name evidence="5" type="ORF">SAMN05216231_2781</name>
</gene>
<dbReference type="InterPro" id="IPR011650">
    <property type="entry name" value="Peptidase_M20_dimer"/>
</dbReference>
<dbReference type="Gene3D" id="3.30.70.360">
    <property type="match status" value="1"/>
</dbReference>
<evidence type="ECO:0000313" key="6">
    <source>
        <dbReference type="Proteomes" id="UP000199444"/>
    </source>
</evidence>
<dbReference type="NCBIfam" id="NF006579">
    <property type="entry name" value="PRK09104.1"/>
    <property type="match status" value="1"/>
</dbReference>
<dbReference type="SUPFAM" id="SSF55031">
    <property type="entry name" value="Bacterial exopeptidase dimerisation domain"/>
    <property type="match status" value="1"/>
</dbReference>
<keyword evidence="2" id="KW-0479">Metal-binding</keyword>
<dbReference type="AlphaFoldDB" id="A0A1H1E8V0"/>
<dbReference type="InterPro" id="IPR002933">
    <property type="entry name" value="Peptidase_M20"/>
</dbReference>
<dbReference type="Gene3D" id="3.40.630.10">
    <property type="entry name" value="Zn peptidases"/>
    <property type="match status" value="1"/>
</dbReference>
<keyword evidence="6" id="KW-1185">Reference proteome</keyword>
<dbReference type="GO" id="GO:0006508">
    <property type="term" value="P:proteolysis"/>
    <property type="evidence" value="ECO:0007669"/>
    <property type="project" value="UniProtKB-KW"/>
</dbReference>
<dbReference type="PANTHER" id="PTHR43270:SF12">
    <property type="entry name" value="SUCCINYL-DIAMINOPIMELATE DESUCCINYLASE"/>
    <property type="match status" value="1"/>
</dbReference>
<dbReference type="GO" id="GO:0008233">
    <property type="term" value="F:peptidase activity"/>
    <property type="evidence" value="ECO:0007669"/>
    <property type="project" value="UniProtKB-KW"/>
</dbReference>
<dbReference type="RefSeq" id="WP_092493566.1">
    <property type="nucleotide sequence ID" value="NZ_FNKD01000003.1"/>
</dbReference>
<keyword evidence="1" id="KW-0645">Protease</keyword>
<proteinExistence type="predicted"/>